<comment type="caution">
    <text evidence="2">The sequence shown here is derived from an EMBL/GenBank/DDBJ whole genome shotgun (WGS) entry which is preliminary data.</text>
</comment>
<dbReference type="PANTHER" id="PTHR33592:SF5">
    <property type="entry name" value="TRANSMEMBRANE PROTEIN"/>
    <property type="match status" value="1"/>
</dbReference>
<dbReference type="EMBL" id="JBGMDY010000008">
    <property type="protein sequence ID" value="KAL2325074.1"/>
    <property type="molecule type" value="Genomic_DNA"/>
</dbReference>
<feature type="signal peptide" evidence="1">
    <location>
        <begin position="1"/>
        <end position="24"/>
    </location>
</feature>
<evidence type="ECO:0000313" key="3">
    <source>
        <dbReference type="Proteomes" id="UP001603857"/>
    </source>
</evidence>
<keyword evidence="3" id="KW-1185">Reference proteome</keyword>
<reference evidence="2 3" key="1">
    <citation type="submission" date="2024-08" db="EMBL/GenBank/DDBJ databases">
        <title>Insights into the chromosomal genome structure of Flemingia macrophylla.</title>
        <authorList>
            <person name="Ding Y."/>
            <person name="Zhao Y."/>
            <person name="Bi W."/>
            <person name="Wu M."/>
            <person name="Zhao G."/>
            <person name="Gong Y."/>
            <person name="Li W."/>
            <person name="Zhang P."/>
        </authorList>
    </citation>
    <scope>NUCLEOTIDE SEQUENCE [LARGE SCALE GENOMIC DNA]</scope>
    <source>
        <strain evidence="2">DYQJB</strain>
        <tissue evidence="2">Leaf</tissue>
    </source>
</reference>
<feature type="chain" id="PRO_5044834057" evidence="1">
    <location>
        <begin position="25"/>
        <end position="98"/>
    </location>
</feature>
<dbReference type="Proteomes" id="UP001603857">
    <property type="component" value="Unassembled WGS sequence"/>
</dbReference>
<keyword evidence="1" id="KW-0732">Signal</keyword>
<evidence type="ECO:0000256" key="1">
    <source>
        <dbReference type="SAM" id="SignalP"/>
    </source>
</evidence>
<sequence>MKVLNSIFALILVLVVIHVQPNLAGRVLNMKEQQLNLMTLDKGPVTPSGPSTCTYIPGSGGRNCPPLNEMNVAGNIQHYNGETYPRLVLPFGVATNQD</sequence>
<organism evidence="2 3">
    <name type="scientific">Flemingia macrophylla</name>
    <dbReference type="NCBI Taxonomy" id="520843"/>
    <lineage>
        <taxon>Eukaryota</taxon>
        <taxon>Viridiplantae</taxon>
        <taxon>Streptophyta</taxon>
        <taxon>Embryophyta</taxon>
        <taxon>Tracheophyta</taxon>
        <taxon>Spermatophyta</taxon>
        <taxon>Magnoliopsida</taxon>
        <taxon>eudicotyledons</taxon>
        <taxon>Gunneridae</taxon>
        <taxon>Pentapetalae</taxon>
        <taxon>rosids</taxon>
        <taxon>fabids</taxon>
        <taxon>Fabales</taxon>
        <taxon>Fabaceae</taxon>
        <taxon>Papilionoideae</taxon>
        <taxon>50 kb inversion clade</taxon>
        <taxon>NPAAA clade</taxon>
        <taxon>indigoferoid/millettioid clade</taxon>
        <taxon>Phaseoleae</taxon>
        <taxon>Flemingia</taxon>
    </lineage>
</organism>
<dbReference type="AlphaFoldDB" id="A0ABD1LNJ7"/>
<protein>
    <submittedName>
        <fullName evidence="2">Uncharacterized protein</fullName>
    </submittedName>
</protein>
<evidence type="ECO:0000313" key="2">
    <source>
        <dbReference type="EMBL" id="KAL2325074.1"/>
    </source>
</evidence>
<name>A0ABD1LNJ7_9FABA</name>
<proteinExistence type="predicted"/>
<accession>A0ABD1LNJ7</accession>
<dbReference type="PANTHER" id="PTHR33592">
    <property type="entry name" value="TRANSMEMBRANE PROTEIN"/>
    <property type="match status" value="1"/>
</dbReference>
<gene>
    <name evidence="2" type="ORF">Fmac_024132</name>
</gene>